<reference evidence="2" key="1">
    <citation type="submission" date="2022-03" db="EMBL/GenBank/DDBJ databases">
        <authorList>
            <person name="Tunstrom K."/>
        </authorList>
    </citation>
    <scope>NUCLEOTIDE SEQUENCE</scope>
</reference>
<dbReference type="AlphaFoldDB" id="A0AAU9TLS7"/>
<feature type="compositionally biased region" description="Low complexity" evidence="1">
    <location>
        <begin position="258"/>
        <end position="273"/>
    </location>
</feature>
<name>A0AAU9TLS7_EUPED</name>
<dbReference type="EMBL" id="CAKOGL010000006">
    <property type="protein sequence ID" value="CAH2087147.1"/>
    <property type="molecule type" value="Genomic_DNA"/>
</dbReference>
<feature type="compositionally biased region" description="Low complexity" evidence="1">
    <location>
        <begin position="418"/>
        <end position="434"/>
    </location>
</feature>
<comment type="caution">
    <text evidence="2">The sequence shown here is derived from an EMBL/GenBank/DDBJ whole genome shotgun (WGS) entry which is preliminary data.</text>
</comment>
<dbReference type="Proteomes" id="UP001153954">
    <property type="component" value="Unassembled WGS sequence"/>
</dbReference>
<protein>
    <submittedName>
        <fullName evidence="2">Uncharacterized protein</fullName>
    </submittedName>
</protein>
<feature type="region of interest" description="Disordered" evidence="1">
    <location>
        <begin position="252"/>
        <end position="408"/>
    </location>
</feature>
<feature type="region of interest" description="Disordered" evidence="1">
    <location>
        <begin position="453"/>
        <end position="485"/>
    </location>
</feature>
<sequence length="485" mass="51412">MADLWYSSGRSVSASSVAQDGTGMYIKQIDRNAIQIQTSKDGQKQDLAANKIQSATQNVQMITVPQGMTVLQNPLNISQMPTVIGQPNSQVYMIPANHPNLVQGTLPPGLLGQQVLQPGQNVTVMQSNQLGMPGGVQYNVPLMPMNMPPNSQYMPAGLNLNAQLSAQQLNAALAGQQLANSNLTVSGTIPIVQAPPSSPMTNNPTIPASQAPVHQILPQNSNYITPTSQYAGMPPQYMMQTNSGALTMPATNPNVQYTMPTNQATTPAPTNGNGQSNAAEADNANGTSNQTNYISSSSQDNSYSMSGTTSVQNAAQQSFTNDGSTTPTAGYSSTNQSVTQQNYGTANGSGSQNTGYSVSQASTQPPSYPSNGSNPQTPTQSYAQTTPSTQNTSQANFSPSTTPAPNQTYATQNMQAMPNAQNPYPNAQNPYPNATGQNLAAYASNQYQYTSRPWFRPRYGSPQGSPYNPPIPVPPPSGYNYWQDS</sequence>
<accession>A0AAU9TLS7</accession>
<feature type="region of interest" description="Disordered" evidence="1">
    <location>
        <begin position="417"/>
        <end position="436"/>
    </location>
</feature>
<evidence type="ECO:0000313" key="3">
    <source>
        <dbReference type="Proteomes" id="UP001153954"/>
    </source>
</evidence>
<feature type="compositionally biased region" description="Polar residues" evidence="1">
    <location>
        <begin position="274"/>
        <end position="294"/>
    </location>
</feature>
<organism evidence="2 3">
    <name type="scientific">Euphydryas editha</name>
    <name type="common">Edith's checkerspot</name>
    <dbReference type="NCBI Taxonomy" id="104508"/>
    <lineage>
        <taxon>Eukaryota</taxon>
        <taxon>Metazoa</taxon>
        <taxon>Ecdysozoa</taxon>
        <taxon>Arthropoda</taxon>
        <taxon>Hexapoda</taxon>
        <taxon>Insecta</taxon>
        <taxon>Pterygota</taxon>
        <taxon>Neoptera</taxon>
        <taxon>Endopterygota</taxon>
        <taxon>Lepidoptera</taxon>
        <taxon>Glossata</taxon>
        <taxon>Ditrysia</taxon>
        <taxon>Papilionoidea</taxon>
        <taxon>Nymphalidae</taxon>
        <taxon>Nymphalinae</taxon>
        <taxon>Euphydryas</taxon>
    </lineage>
</organism>
<feature type="compositionally biased region" description="Pro residues" evidence="1">
    <location>
        <begin position="467"/>
        <end position="477"/>
    </location>
</feature>
<evidence type="ECO:0000256" key="1">
    <source>
        <dbReference type="SAM" id="MobiDB-lite"/>
    </source>
</evidence>
<feature type="compositionally biased region" description="Polar residues" evidence="1">
    <location>
        <begin position="307"/>
        <end position="408"/>
    </location>
</feature>
<evidence type="ECO:0000313" key="2">
    <source>
        <dbReference type="EMBL" id="CAH2087147.1"/>
    </source>
</evidence>
<keyword evidence="3" id="KW-1185">Reference proteome</keyword>
<gene>
    <name evidence="2" type="ORF">EEDITHA_LOCUS3435</name>
</gene>
<proteinExistence type="predicted"/>
<feature type="compositionally biased region" description="Low complexity" evidence="1">
    <location>
        <begin position="295"/>
        <end position="306"/>
    </location>
</feature>